<evidence type="ECO:0000256" key="1">
    <source>
        <dbReference type="SAM" id="MobiDB-lite"/>
    </source>
</evidence>
<feature type="region of interest" description="Disordered" evidence="1">
    <location>
        <begin position="1"/>
        <end position="22"/>
    </location>
</feature>
<feature type="region of interest" description="Disordered" evidence="1">
    <location>
        <begin position="44"/>
        <end position="77"/>
    </location>
</feature>
<protein>
    <submittedName>
        <fullName evidence="2">Uncharacterized protein</fullName>
    </submittedName>
</protein>
<feature type="compositionally biased region" description="Low complexity" evidence="1">
    <location>
        <begin position="44"/>
        <end position="65"/>
    </location>
</feature>
<sequence length="136" mass="14662">MEEREQRNEKRGTRTEESERVNASDTSCCLSTLASLRVSRCCRSHSSTTRVASRPPTAAATTTRPPDAPGLVYTASDGTKGAANRFLRTIYLMAIFSRTIRQPSSSAAINTCCAPPAHISRLQAGRENSNAESPSS</sequence>
<proteinExistence type="predicted"/>
<gene>
    <name evidence="2" type="ORF">E2C01_056951</name>
</gene>
<organism evidence="2 3">
    <name type="scientific">Portunus trituberculatus</name>
    <name type="common">Swimming crab</name>
    <name type="synonym">Neptunus trituberculatus</name>
    <dbReference type="NCBI Taxonomy" id="210409"/>
    <lineage>
        <taxon>Eukaryota</taxon>
        <taxon>Metazoa</taxon>
        <taxon>Ecdysozoa</taxon>
        <taxon>Arthropoda</taxon>
        <taxon>Crustacea</taxon>
        <taxon>Multicrustacea</taxon>
        <taxon>Malacostraca</taxon>
        <taxon>Eumalacostraca</taxon>
        <taxon>Eucarida</taxon>
        <taxon>Decapoda</taxon>
        <taxon>Pleocyemata</taxon>
        <taxon>Brachyura</taxon>
        <taxon>Eubrachyura</taxon>
        <taxon>Portunoidea</taxon>
        <taxon>Portunidae</taxon>
        <taxon>Portuninae</taxon>
        <taxon>Portunus</taxon>
    </lineage>
</organism>
<dbReference type="AlphaFoldDB" id="A0A5B7GRQ9"/>
<reference evidence="2 3" key="1">
    <citation type="submission" date="2019-05" db="EMBL/GenBank/DDBJ databases">
        <title>Another draft genome of Portunus trituberculatus and its Hox gene families provides insights of decapod evolution.</title>
        <authorList>
            <person name="Jeong J.-H."/>
            <person name="Song I."/>
            <person name="Kim S."/>
            <person name="Choi T."/>
            <person name="Kim D."/>
            <person name="Ryu S."/>
            <person name="Kim W."/>
        </authorList>
    </citation>
    <scope>NUCLEOTIDE SEQUENCE [LARGE SCALE GENOMIC DNA]</scope>
    <source>
        <tissue evidence="2">Muscle</tissue>
    </source>
</reference>
<dbReference type="EMBL" id="VSRR010020129">
    <property type="protein sequence ID" value="MPC62861.1"/>
    <property type="molecule type" value="Genomic_DNA"/>
</dbReference>
<evidence type="ECO:0000313" key="3">
    <source>
        <dbReference type="Proteomes" id="UP000324222"/>
    </source>
</evidence>
<evidence type="ECO:0000313" key="2">
    <source>
        <dbReference type="EMBL" id="MPC62861.1"/>
    </source>
</evidence>
<accession>A0A5B7GRQ9</accession>
<dbReference type="Proteomes" id="UP000324222">
    <property type="component" value="Unassembled WGS sequence"/>
</dbReference>
<keyword evidence="3" id="KW-1185">Reference proteome</keyword>
<name>A0A5B7GRQ9_PORTR</name>
<comment type="caution">
    <text evidence="2">The sequence shown here is derived from an EMBL/GenBank/DDBJ whole genome shotgun (WGS) entry which is preliminary data.</text>
</comment>